<dbReference type="RefSeq" id="WP_295323802.1">
    <property type="nucleotide sequence ID" value="NZ_LT598653.1"/>
</dbReference>
<protein>
    <recommendedName>
        <fullName evidence="2">DUF736 domain-containing protein</fullName>
    </recommendedName>
</protein>
<evidence type="ECO:0000313" key="1">
    <source>
        <dbReference type="EMBL" id="SBV31851.1"/>
    </source>
</evidence>
<dbReference type="EMBL" id="LT598653">
    <property type="protein sequence ID" value="SBV31851.1"/>
    <property type="molecule type" value="Genomic_DNA"/>
</dbReference>
<dbReference type="InterPro" id="IPR007948">
    <property type="entry name" value="DUF736"/>
</dbReference>
<dbReference type="Pfam" id="PF05284">
    <property type="entry name" value="DUF736"/>
    <property type="match status" value="1"/>
</dbReference>
<dbReference type="KEGG" id="sphu:SPPYR_0731"/>
<sequence length="107" mass="11406">MAAIGFVNGTIEKGFVGQLKTLSIRASIEISPNRGKGSDVQPDFRVFSEGVEIGAGWVRTGEVSGKTYVSLSLAAPEFGPRRLYANLGRAAGQDDDDTYAVIWNPAD</sequence>
<dbReference type="AlphaFoldDB" id="A0A1Y5PPE3"/>
<gene>
    <name evidence="1" type="ORF">SPPYR_0731</name>
</gene>
<proteinExistence type="predicted"/>
<name>A0A1Y5PPE3_9SPHN</name>
<evidence type="ECO:0008006" key="2">
    <source>
        <dbReference type="Google" id="ProtNLM"/>
    </source>
</evidence>
<organism evidence="1">
    <name type="scientific">uncultured Sphingopyxis sp</name>
    <dbReference type="NCBI Taxonomy" id="310581"/>
    <lineage>
        <taxon>Bacteria</taxon>
        <taxon>Pseudomonadati</taxon>
        <taxon>Pseudomonadota</taxon>
        <taxon>Alphaproteobacteria</taxon>
        <taxon>Sphingomonadales</taxon>
        <taxon>Sphingomonadaceae</taxon>
        <taxon>Sphingopyxis</taxon>
        <taxon>environmental samples</taxon>
    </lineage>
</organism>
<reference evidence="1" key="1">
    <citation type="submission" date="2016-03" db="EMBL/GenBank/DDBJ databases">
        <authorList>
            <person name="Ploux O."/>
        </authorList>
    </citation>
    <scope>NUCLEOTIDE SEQUENCE</scope>
    <source>
        <strain evidence="1">UC10</strain>
    </source>
</reference>
<accession>A0A1Y5PPE3</accession>